<reference evidence="3" key="1">
    <citation type="submission" date="2006-09" db="EMBL/GenBank/DDBJ databases">
        <title>Annotation of Plasmodium falciparum Dd2.</title>
        <authorList>
            <consortium name="The Broad Institute Genome Sequencing Platform"/>
            <person name="Volkman S.K."/>
            <person name="Neafsey D.E."/>
            <person name="Dash A.P."/>
            <person name="Chitnis C.E."/>
            <person name="Hartl D.L."/>
            <person name="Young S.K."/>
            <person name="Zeng Q."/>
            <person name="Koehrsen M."/>
            <person name="Alvarado L."/>
            <person name="Berlin A."/>
            <person name="Borenstein D."/>
            <person name="Chapman S.B."/>
            <person name="Chen Z."/>
            <person name="Engels R."/>
            <person name="Freedman E."/>
            <person name="Gellesch M."/>
            <person name="Goldberg J."/>
            <person name="Griggs A."/>
            <person name="Gujja S."/>
            <person name="Heilman E.R."/>
            <person name="Heiman D.I."/>
            <person name="Howarth C."/>
            <person name="Jen D."/>
            <person name="Larson L."/>
            <person name="Mehta T."/>
            <person name="Neiman D."/>
            <person name="Park D."/>
            <person name="Pearson M."/>
            <person name="Roberts A."/>
            <person name="Saif S."/>
            <person name="Shea T."/>
            <person name="Shenoy N."/>
            <person name="Sisk P."/>
            <person name="Stolte C."/>
            <person name="Sykes S."/>
            <person name="Walk T."/>
            <person name="White J."/>
            <person name="Yandava C."/>
            <person name="Haas B."/>
            <person name="Henn M.R."/>
            <person name="Nusbaum C."/>
            <person name="Birren B."/>
        </authorList>
    </citation>
    <scope>NUCLEOTIDE SEQUENCE [LARGE SCALE GENOMIC DNA]</scope>
</reference>
<dbReference type="KEGG" id="pfd:PFDG_02424"/>
<organism evidence="2 3">
    <name type="scientific">Plasmodium falciparum (isolate Dd2)</name>
    <dbReference type="NCBI Taxonomy" id="57267"/>
    <lineage>
        <taxon>Eukaryota</taxon>
        <taxon>Sar</taxon>
        <taxon>Alveolata</taxon>
        <taxon>Apicomplexa</taxon>
        <taxon>Aconoidasida</taxon>
        <taxon>Haemosporida</taxon>
        <taxon>Plasmodiidae</taxon>
        <taxon>Plasmodium</taxon>
        <taxon>Plasmodium (Laverania)</taxon>
    </lineage>
</organism>
<name>A0A0L7M2X5_PLAF4</name>
<accession>A0A0L7M2X5</accession>
<dbReference type="EMBL" id="DS016389">
    <property type="protein sequence ID" value="KOB86860.1"/>
    <property type="molecule type" value="Genomic_DNA"/>
</dbReference>
<evidence type="ECO:0000313" key="3">
    <source>
        <dbReference type="Proteomes" id="UP000054282"/>
    </source>
</evidence>
<evidence type="ECO:0000313" key="2">
    <source>
        <dbReference type="EMBL" id="KOB86860.1"/>
    </source>
</evidence>
<feature type="region of interest" description="Disordered" evidence="1">
    <location>
        <begin position="37"/>
        <end position="61"/>
    </location>
</feature>
<reference evidence="3" key="2">
    <citation type="submission" date="2006-09" db="EMBL/GenBank/DDBJ databases">
        <title>The genome sequence of Plasmodium falciparum Dd2.</title>
        <authorList>
            <consortium name="The Broad Institute Genome Sequencing Platform"/>
            <person name="Birren B."/>
            <person name="Lander E."/>
            <person name="Galagan J."/>
            <person name="Nusbaum C."/>
            <person name="Devon K."/>
            <person name="Henn M."/>
            <person name="Jaffe D."/>
            <person name="Butler J."/>
            <person name="Alvarez P."/>
            <person name="Gnerre S."/>
            <person name="Grabherr M."/>
            <person name="Kleber M."/>
            <person name="Mauceli E."/>
            <person name="Brockman W."/>
            <person name="MacCallum I.A."/>
            <person name="Rounsley S."/>
            <person name="Young S."/>
            <person name="LaButti K."/>
            <person name="Pushparaj V."/>
            <person name="DeCaprio D."/>
            <person name="Crawford M."/>
            <person name="Koehrsen M."/>
            <person name="Engels R."/>
            <person name="Montgomery P."/>
            <person name="Pearson M."/>
            <person name="Howarth C."/>
            <person name="Larson L."/>
            <person name="Luoma S."/>
            <person name="White J."/>
            <person name="Kodira C."/>
            <person name="Zeng Q."/>
            <person name="O'Leary S."/>
            <person name="Yandava C."/>
            <person name="Alvarado L."/>
            <person name="Wirth D."/>
            <person name="Volkman S."/>
            <person name="Hartl D."/>
        </authorList>
    </citation>
    <scope>NUCLEOTIDE SEQUENCE [LARGE SCALE GENOMIC DNA]</scope>
</reference>
<protein>
    <submittedName>
        <fullName evidence="2">Uncharacterized protein</fullName>
    </submittedName>
</protein>
<feature type="non-terminal residue" evidence="2">
    <location>
        <position position="93"/>
    </location>
</feature>
<sequence>MEPSFHYIFSFCISDANCESLEDDNYTKIYQRRQRLRRISNNSKGQEQRKNKIKRKENPEFYTDNNPKMICNNYYSDCTHDTNRLVKRRILKN</sequence>
<evidence type="ECO:0000256" key="1">
    <source>
        <dbReference type="SAM" id="MobiDB-lite"/>
    </source>
</evidence>
<dbReference type="Proteomes" id="UP000054282">
    <property type="component" value="Unassembled WGS sequence"/>
</dbReference>
<gene>
    <name evidence="2" type="ORF">PFDG_02424</name>
</gene>
<dbReference type="AlphaFoldDB" id="A0A0L7M2X5"/>
<proteinExistence type="predicted"/>